<reference evidence="1" key="1">
    <citation type="journal article" date="2023" name="G3 (Bethesda)">
        <title>Whole genome assembly and annotation of the endangered Caribbean coral Acropora cervicornis.</title>
        <authorList>
            <person name="Selwyn J.D."/>
            <person name="Vollmer S.V."/>
        </authorList>
    </citation>
    <scope>NUCLEOTIDE SEQUENCE</scope>
    <source>
        <strain evidence="1">K2</strain>
    </source>
</reference>
<sequence length="92" mass="10600">MLPQCFFENDLPLDDHSERTWGPGIYVTHRQRFLLNQIWICQGRGTLLSASHNPRSNEVDKSIGGPRSIRLYIGEEADEKKCELDIAYPIKN</sequence>
<dbReference type="Proteomes" id="UP001249851">
    <property type="component" value="Unassembled WGS sequence"/>
</dbReference>
<reference evidence="1" key="2">
    <citation type="journal article" date="2023" name="Science">
        <title>Genomic signatures of disease resistance in endangered staghorn corals.</title>
        <authorList>
            <person name="Vollmer S.V."/>
            <person name="Selwyn J.D."/>
            <person name="Despard B.A."/>
            <person name="Roesel C.L."/>
        </authorList>
    </citation>
    <scope>NUCLEOTIDE SEQUENCE</scope>
    <source>
        <strain evidence="1">K2</strain>
    </source>
</reference>
<evidence type="ECO:0000313" key="1">
    <source>
        <dbReference type="EMBL" id="KAK2571582.1"/>
    </source>
</evidence>
<dbReference type="EMBL" id="JARQWQ010000005">
    <property type="protein sequence ID" value="KAK2571582.1"/>
    <property type="molecule type" value="Genomic_DNA"/>
</dbReference>
<comment type="caution">
    <text evidence="1">The sequence shown here is derived from an EMBL/GenBank/DDBJ whole genome shotgun (WGS) entry which is preliminary data.</text>
</comment>
<dbReference type="AlphaFoldDB" id="A0AAD9R1U1"/>
<keyword evidence="2" id="KW-1185">Reference proteome</keyword>
<organism evidence="1 2">
    <name type="scientific">Acropora cervicornis</name>
    <name type="common">Staghorn coral</name>
    <dbReference type="NCBI Taxonomy" id="6130"/>
    <lineage>
        <taxon>Eukaryota</taxon>
        <taxon>Metazoa</taxon>
        <taxon>Cnidaria</taxon>
        <taxon>Anthozoa</taxon>
        <taxon>Hexacorallia</taxon>
        <taxon>Scleractinia</taxon>
        <taxon>Astrocoeniina</taxon>
        <taxon>Acroporidae</taxon>
        <taxon>Acropora</taxon>
    </lineage>
</organism>
<gene>
    <name evidence="1" type="ORF">P5673_002942</name>
</gene>
<evidence type="ECO:0000313" key="2">
    <source>
        <dbReference type="Proteomes" id="UP001249851"/>
    </source>
</evidence>
<proteinExistence type="predicted"/>
<protein>
    <submittedName>
        <fullName evidence="1">Uncharacterized protein</fullName>
    </submittedName>
</protein>
<accession>A0AAD9R1U1</accession>
<name>A0AAD9R1U1_ACRCE</name>